<evidence type="ECO:0000256" key="1">
    <source>
        <dbReference type="SAM" id="MobiDB-lite"/>
    </source>
</evidence>
<keyword evidence="4" id="KW-1185">Reference proteome</keyword>
<evidence type="ECO:0000313" key="3">
    <source>
        <dbReference type="EMBL" id="GGO84141.1"/>
    </source>
</evidence>
<dbReference type="PROSITE" id="PS51704">
    <property type="entry name" value="GP_PDE"/>
    <property type="match status" value="1"/>
</dbReference>
<dbReference type="SUPFAM" id="SSF51695">
    <property type="entry name" value="PLC-like phosphodiesterases"/>
    <property type="match status" value="1"/>
</dbReference>
<dbReference type="PANTHER" id="PTHR46211">
    <property type="entry name" value="GLYCEROPHOSPHORYL DIESTER PHOSPHODIESTERASE"/>
    <property type="match status" value="1"/>
</dbReference>
<dbReference type="EMBL" id="BMMS01000005">
    <property type="protein sequence ID" value="GGO84141.1"/>
    <property type="molecule type" value="Genomic_DNA"/>
</dbReference>
<dbReference type="PROSITE" id="PS50007">
    <property type="entry name" value="PIPLC_X_DOMAIN"/>
    <property type="match status" value="1"/>
</dbReference>
<organism evidence="3 4">
    <name type="scientific">Wenjunlia tyrosinilytica</name>
    <dbReference type="NCBI Taxonomy" id="1544741"/>
    <lineage>
        <taxon>Bacteria</taxon>
        <taxon>Bacillati</taxon>
        <taxon>Actinomycetota</taxon>
        <taxon>Actinomycetes</taxon>
        <taxon>Kitasatosporales</taxon>
        <taxon>Streptomycetaceae</taxon>
        <taxon>Wenjunlia</taxon>
    </lineage>
</organism>
<dbReference type="PANTHER" id="PTHR46211:SF1">
    <property type="entry name" value="GLYCEROPHOSPHODIESTER PHOSPHODIESTERASE, CYTOPLASMIC"/>
    <property type="match status" value="1"/>
</dbReference>
<dbReference type="GO" id="GO:0008081">
    <property type="term" value="F:phosphoric diester hydrolase activity"/>
    <property type="evidence" value="ECO:0007669"/>
    <property type="project" value="InterPro"/>
</dbReference>
<dbReference type="RefSeq" id="WP_189130729.1">
    <property type="nucleotide sequence ID" value="NZ_BMMS01000005.1"/>
</dbReference>
<dbReference type="CDD" id="cd08556">
    <property type="entry name" value="GDPD"/>
    <property type="match status" value="1"/>
</dbReference>
<reference evidence="3" key="2">
    <citation type="submission" date="2020-09" db="EMBL/GenBank/DDBJ databases">
        <authorList>
            <person name="Sun Q."/>
            <person name="Zhou Y."/>
        </authorList>
    </citation>
    <scope>NUCLEOTIDE SEQUENCE</scope>
    <source>
        <strain evidence="3">CGMCC 4.7201</strain>
    </source>
</reference>
<dbReference type="Gene3D" id="3.20.20.190">
    <property type="entry name" value="Phosphatidylinositol (PI) phosphodiesterase"/>
    <property type="match status" value="1"/>
</dbReference>
<dbReference type="Pfam" id="PF03009">
    <property type="entry name" value="GDPD"/>
    <property type="match status" value="1"/>
</dbReference>
<name>A0A918DU87_9ACTN</name>
<dbReference type="Proteomes" id="UP000641932">
    <property type="component" value="Unassembled WGS sequence"/>
</dbReference>
<feature type="domain" description="GP-PDE" evidence="2">
    <location>
        <begin position="6"/>
        <end position="220"/>
    </location>
</feature>
<proteinExistence type="predicted"/>
<protein>
    <submittedName>
        <fullName evidence="3">Glycerophosphoryl diester phosphodiesterase</fullName>
    </submittedName>
</protein>
<comment type="caution">
    <text evidence="3">The sequence shown here is derived from an EMBL/GenBank/DDBJ whole genome shotgun (WGS) entry which is preliminary data.</text>
</comment>
<evidence type="ECO:0000313" key="4">
    <source>
        <dbReference type="Proteomes" id="UP000641932"/>
    </source>
</evidence>
<evidence type="ECO:0000259" key="2">
    <source>
        <dbReference type="PROSITE" id="PS51704"/>
    </source>
</evidence>
<sequence>MSNSRPLAIAHRGDPYRHRENTLPSLRSAVLAGADAVEIDVRTTRDGVPVLLHDRTLERLWEVERPIAETESKHARGLGVPTLREALAAIGARAMIDVMDAESARAAVAEVHGSGAADRVYYCGGVTPMTAVRRSDPEAEIALTWKRAGIPPRHLMDQVRPRWINMPFGLVDRRLVSRIHAAGLLAGVWTVDTGLNMRRMLGMGVDAITTNRIETLHRLLPGRHRKARRSS</sequence>
<gene>
    <name evidence="3" type="ORF">GCM10012280_14930</name>
</gene>
<accession>A0A918DU87</accession>
<dbReference type="AlphaFoldDB" id="A0A918DU87"/>
<feature type="region of interest" description="Disordered" evidence="1">
    <location>
        <begin position="1"/>
        <end position="20"/>
    </location>
</feature>
<dbReference type="GO" id="GO:0006629">
    <property type="term" value="P:lipid metabolic process"/>
    <property type="evidence" value="ECO:0007669"/>
    <property type="project" value="InterPro"/>
</dbReference>
<feature type="compositionally biased region" description="Basic and acidic residues" evidence="1">
    <location>
        <begin position="11"/>
        <end position="20"/>
    </location>
</feature>
<dbReference type="InterPro" id="IPR030395">
    <property type="entry name" value="GP_PDE_dom"/>
</dbReference>
<reference evidence="3" key="1">
    <citation type="journal article" date="2014" name="Int. J. Syst. Evol. Microbiol.">
        <title>Complete genome sequence of Corynebacterium casei LMG S-19264T (=DSM 44701T), isolated from a smear-ripened cheese.</title>
        <authorList>
            <consortium name="US DOE Joint Genome Institute (JGI-PGF)"/>
            <person name="Walter F."/>
            <person name="Albersmeier A."/>
            <person name="Kalinowski J."/>
            <person name="Ruckert C."/>
        </authorList>
    </citation>
    <scope>NUCLEOTIDE SEQUENCE</scope>
    <source>
        <strain evidence="3">CGMCC 4.7201</strain>
    </source>
</reference>
<dbReference type="InterPro" id="IPR017946">
    <property type="entry name" value="PLC-like_Pdiesterase_TIM-brl"/>
</dbReference>